<keyword evidence="4" id="KW-0449">Lipoprotein</keyword>
<dbReference type="AlphaFoldDB" id="A0A3N0V7X7"/>
<dbReference type="EMBL" id="RJVO01000006">
    <property type="protein sequence ID" value="ROH88712.1"/>
    <property type="molecule type" value="Genomic_DNA"/>
</dbReference>
<accession>A0A3N0V7X7</accession>
<dbReference type="InParanoid" id="A0A3N0V7X7"/>
<reference evidence="4 5" key="1">
    <citation type="submission" date="2018-10" db="EMBL/GenBank/DDBJ databases">
        <authorList>
            <person name="Chen W.-M."/>
        </authorList>
    </citation>
    <scope>NUCLEOTIDE SEQUENCE [LARGE SCALE GENOMIC DNA]</scope>
    <source>
        <strain evidence="4 5">THS-13</strain>
    </source>
</reference>
<evidence type="ECO:0000313" key="5">
    <source>
        <dbReference type="Proteomes" id="UP000282106"/>
    </source>
</evidence>
<organism evidence="4 5">
    <name type="scientific">Stagnimonas aquatica</name>
    <dbReference type="NCBI Taxonomy" id="2689987"/>
    <lineage>
        <taxon>Bacteria</taxon>
        <taxon>Pseudomonadati</taxon>
        <taxon>Pseudomonadota</taxon>
        <taxon>Gammaproteobacteria</taxon>
        <taxon>Nevskiales</taxon>
        <taxon>Nevskiaceae</taxon>
        <taxon>Stagnimonas</taxon>
    </lineage>
</organism>
<feature type="signal peptide" evidence="3">
    <location>
        <begin position="1"/>
        <end position="18"/>
    </location>
</feature>
<evidence type="ECO:0000313" key="4">
    <source>
        <dbReference type="EMBL" id="ROH88712.1"/>
    </source>
</evidence>
<keyword evidence="5" id="KW-1185">Reference proteome</keyword>
<name>A0A3N0V7X7_9GAMM</name>
<protein>
    <submittedName>
        <fullName evidence="4">VacJ family lipoprotein</fullName>
    </submittedName>
</protein>
<dbReference type="PRINTS" id="PR01805">
    <property type="entry name" value="VACJLIPOPROT"/>
</dbReference>
<dbReference type="PROSITE" id="PS51257">
    <property type="entry name" value="PROKAR_LIPOPROTEIN"/>
    <property type="match status" value="1"/>
</dbReference>
<dbReference type="PANTHER" id="PTHR30035">
    <property type="entry name" value="LIPOPROTEIN VACJ-RELATED"/>
    <property type="match status" value="1"/>
</dbReference>
<dbReference type="RefSeq" id="WP_123212334.1">
    <property type="nucleotide sequence ID" value="NZ_RJVO01000006.1"/>
</dbReference>
<evidence type="ECO:0000256" key="3">
    <source>
        <dbReference type="SAM" id="SignalP"/>
    </source>
</evidence>
<feature type="chain" id="PRO_5018244583" evidence="3">
    <location>
        <begin position="19"/>
        <end position="234"/>
    </location>
</feature>
<dbReference type="PANTHER" id="PTHR30035:SF3">
    <property type="entry name" value="INTERMEMBRANE PHOSPHOLIPID TRANSPORT SYSTEM LIPOPROTEIN MLAA"/>
    <property type="match status" value="1"/>
</dbReference>
<dbReference type="GO" id="GO:0016020">
    <property type="term" value="C:membrane"/>
    <property type="evidence" value="ECO:0007669"/>
    <property type="project" value="InterPro"/>
</dbReference>
<comment type="caution">
    <text evidence="4">The sequence shown here is derived from an EMBL/GenBank/DDBJ whole genome shotgun (WGS) entry which is preliminary data.</text>
</comment>
<proteinExistence type="inferred from homology"/>
<evidence type="ECO:0000256" key="2">
    <source>
        <dbReference type="ARBA" id="ARBA00022729"/>
    </source>
</evidence>
<dbReference type="FunCoup" id="A0A3N0V7X7">
    <property type="interactions" value="113"/>
</dbReference>
<comment type="similarity">
    <text evidence="1">Belongs to the MlaA family.</text>
</comment>
<keyword evidence="2 3" id="KW-0732">Signal</keyword>
<dbReference type="GO" id="GO:0120010">
    <property type="term" value="P:intermembrane phospholipid transfer"/>
    <property type="evidence" value="ECO:0007669"/>
    <property type="project" value="TreeGrafter"/>
</dbReference>
<dbReference type="InterPro" id="IPR007428">
    <property type="entry name" value="MlaA"/>
</dbReference>
<sequence>MNFRFLSLALALAVSACAHTPPDDPSDPLEPFNRAMFSFNRGADRYVLRPVARSYGEVVPDLAQRGVSNFFNNLKEPRNIVNGLLQGKPLQAASDTGRFLLNSTAGFAGLMDVATDAGMPRHDEDFGQTLGRYGIGPGWYLMLPLLGPTTNRDLMGRGGDYYTGTGPYVEDSVDLPMTALDLVDTRSRYLSADSLIDNAIDPYIFVRTAYLQQRLGKVYDGNPPRELMYGDEGD</sequence>
<gene>
    <name evidence="4" type="ORF">ED208_12910</name>
</gene>
<evidence type="ECO:0000256" key="1">
    <source>
        <dbReference type="ARBA" id="ARBA00010634"/>
    </source>
</evidence>
<dbReference type="Pfam" id="PF04333">
    <property type="entry name" value="MlaA"/>
    <property type="match status" value="1"/>
</dbReference>
<dbReference type="Proteomes" id="UP000282106">
    <property type="component" value="Unassembled WGS sequence"/>
</dbReference>